<dbReference type="GO" id="GO:0005509">
    <property type="term" value="F:calcium ion binding"/>
    <property type="evidence" value="ECO:0007669"/>
    <property type="project" value="InterPro"/>
</dbReference>
<evidence type="ECO:0000313" key="2">
    <source>
        <dbReference type="EMBL" id="CAI2379370.1"/>
    </source>
</evidence>
<feature type="transmembrane region" description="Helical" evidence="1">
    <location>
        <begin position="392"/>
        <end position="411"/>
    </location>
</feature>
<reference evidence="2" key="1">
    <citation type="submission" date="2023-07" db="EMBL/GenBank/DDBJ databases">
        <authorList>
            <consortium name="AG Swart"/>
            <person name="Singh M."/>
            <person name="Singh A."/>
            <person name="Seah K."/>
            <person name="Emmerich C."/>
        </authorList>
    </citation>
    <scope>NUCLEOTIDE SEQUENCE</scope>
    <source>
        <strain evidence="2">DP1</strain>
    </source>
</reference>
<keyword evidence="3" id="KW-1185">Reference proteome</keyword>
<sequence>MVAAASISMNNHVRTILFGKQGLVIQIMQNSIENLAQFPSLISQTSTFTSITPNFIASDAGAIALLNRTVLSSSLLGSSGVVSASLTISSSGSTYQISLWNDDFIKTCSSNIQVNLTFTWACSHPSSSTPIVFSLQSLDGETVPSWVYLDAQNEVLTLNKTPNVSQNTLYKFALLIDDGSVSEQKKFYITVQQCEIANCKSCQVEDSNKCSECDVGHELSEGKDKDKCVEKISTSDADADAKAESIIGQSVVAICVGISLLAAIATMSSPVGMFSLINQFQLYILLPLLPPYFPSKVTQFILGVDFTFISFDFIPIEDIPLVKKIQDLVDYPQGDYYLGEVGLTSSSSIVNYLPMMVFLLMIGAFHLLILVFQTLLQNKDEKNKCRIIMSKIFRYMTFSFYIRLFMENSLFQFMSTAHEFKIFKFNSTVALVSLVFCFAFALCMSVFIILIMLSYIYSLRNMHSEFSSHWMTAELYSGIKAKKWPKANSLCFVVIRLLSVIILVGFQNTDIERSDGQVDGVNFVYYIKLSLFLALHIALLAFLISVRPYDSAVNNLIESLNQVNFIFAVTTLIFLKFEQDWSTSKESMFIQMLLLSPMLGVCINLIVLVFILCKKCRARTRSKLQKLAPQIKTPQNFNQRESSVCQQSGVKFKEEYKGKFA</sequence>
<feature type="transmembrane region" description="Helical" evidence="1">
    <location>
        <begin position="556"/>
        <end position="577"/>
    </location>
</feature>
<dbReference type="SUPFAM" id="SSF49313">
    <property type="entry name" value="Cadherin-like"/>
    <property type="match status" value="1"/>
</dbReference>
<keyword evidence="1" id="KW-1133">Transmembrane helix</keyword>
<dbReference type="InterPro" id="IPR015919">
    <property type="entry name" value="Cadherin-like_sf"/>
</dbReference>
<name>A0AAD2D461_EUPCR</name>
<protein>
    <submittedName>
        <fullName evidence="2">Uncharacterized protein</fullName>
    </submittedName>
</protein>
<organism evidence="2 3">
    <name type="scientific">Euplotes crassus</name>
    <dbReference type="NCBI Taxonomy" id="5936"/>
    <lineage>
        <taxon>Eukaryota</taxon>
        <taxon>Sar</taxon>
        <taxon>Alveolata</taxon>
        <taxon>Ciliophora</taxon>
        <taxon>Intramacronucleata</taxon>
        <taxon>Spirotrichea</taxon>
        <taxon>Hypotrichia</taxon>
        <taxon>Euplotida</taxon>
        <taxon>Euplotidae</taxon>
        <taxon>Moneuplotes</taxon>
    </lineage>
</organism>
<feature type="transmembrane region" description="Helical" evidence="1">
    <location>
        <begin position="487"/>
        <end position="506"/>
    </location>
</feature>
<feature type="transmembrane region" description="Helical" evidence="1">
    <location>
        <begin position="526"/>
        <end position="544"/>
    </location>
</feature>
<keyword evidence="1" id="KW-0812">Transmembrane</keyword>
<feature type="transmembrane region" description="Helical" evidence="1">
    <location>
        <begin position="431"/>
        <end position="457"/>
    </location>
</feature>
<feature type="transmembrane region" description="Helical" evidence="1">
    <location>
        <begin position="589"/>
        <end position="613"/>
    </location>
</feature>
<evidence type="ECO:0000313" key="3">
    <source>
        <dbReference type="Proteomes" id="UP001295684"/>
    </source>
</evidence>
<proteinExistence type="predicted"/>
<dbReference type="GO" id="GO:0016020">
    <property type="term" value="C:membrane"/>
    <property type="evidence" value="ECO:0007669"/>
    <property type="project" value="InterPro"/>
</dbReference>
<evidence type="ECO:0000256" key="1">
    <source>
        <dbReference type="SAM" id="Phobius"/>
    </source>
</evidence>
<gene>
    <name evidence="2" type="ORF">ECRASSUSDP1_LOCUS20780</name>
</gene>
<comment type="caution">
    <text evidence="2">The sequence shown here is derived from an EMBL/GenBank/DDBJ whole genome shotgun (WGS) entry which is preliminary data.</text>
</comment>
<dbReference type="AlphaFoldDB" id="A0AAD2D461"/>
<accession>A0AAD2D461</accession>
<keyword evidence="1" id="KW-0472">Membrane</keyword>
<feature type="transmembrane region" description="Helical" evidence="1">
    <location>
        <begin position="251"/>
        <end position="277"/>
    </location>
</feature>
<feature type="transmembrane region" description="Helical" evidence="1">
    <location>
        <begin position="352"/>
        <end position="372"/>
    </location>
</feature>
<dbReference type="Proteomes" id="UP001295684">
    <property type="component" value="Unassembled WGS sequence"/>
</dbReference>
<dbReference type="EMBL" id="CAMPGE010021211">
    <property type="protein sequence ID" value="CAI2379370.1"/>
    <property type="molecule type" value="Genomic_DNA"/>
</dbReference>